<feature type="transmembrane region" description="Helical" evidence="9">
    <location>
        <begin position="92"/>
        <end position="115"/>
    </location>
</feature>
<keyword evidence="4 9" id="KW-0812">Transmembrane</keyword>
<sequence>MTEIIAGLTTGAIYAMVALGYNVTFLASGVLNFAHANLMVLGMFVAYWAHSIGGLPTVLVFLIALLIAGAVGLVEERFAIRPLRNTSGSAELVTMIGVATVITGVIAVAFGTDALRVPFFGPEQTVVLLGGRAQPLDLIIVAAAIVLAAGLHLITHRTRVGLAALAQTDDREAAQLRGINVGGLSMWGFAVASAAGGLLGPLLVSKTFAATSLALVLAVKGFVVLVLGGVGSHRGVLIAAFGIGLIEAFGARYIGPLYRDVVVFGVFAVVLLAFPQGLFGDRKVRAV</sequence>
<dbReference type="PANTHER" id="PTHR11795:SF450">
    <property type="entry name" value="ABC TRANSPORTER PERMEASE PROTEIN"/>
    <property type="match status" value="1"/>
</dbReference>
<feature type="transmembrane region" description="Helical" evidence="9">
    <location>
        <begin position="181"/>
        <end position="202"/>
    </location>
</feature>
<feature type="transmembrane region" description="Helical" evidence="9">
    <location>
        <begin position="135"/>
        <end position="154"/>
    </location>
</feature>
<evidence type="ECO:0000256" key="9">
    <source>
        <dbReference type="SAM" id="Phobius"/>
    </source>
</evidence>
<evidence type="ECO:0000256" key="5">
    <source>
        <dbReference type="ARBA" id="ARBA00022970"/>
    </source>
</evidence>
<evidence type="ECO:0000256" key="7">
    <source>
        <dbReference type="ARBA" id="ARBA00023136"/>
    </source>
</evidence>
<protein>
    <submittedName>
        <fullName evidence="10">Branched-chain amino acid ABC transporter permease</fullName>
    </submittedName>
</protein>
<evidence type="ECO:0000256" key="6">
    <source>
        <dbReference type="ARBA" id="ARBA00022989"/>
    </source>
</evidence>
<feature type="transmembrane region" description="Helical" evidence="9">
    <location>
        <begin position="12"/>
        <end position="35"/>
    </location>
</feature>
<keyword evidence="7 9" id="KW-0472">Membrane</keyword>
<comment type="similarity">
    <text evidence="8">Belongs to the binding-protein-dependent transport system permease family. LivHM subfamily.</text>
</comment>
<dbReference type="InterPro" id="IPR001851">
    <property type="entry name" value="ABC_transp_permease"/>
</dbReference>
<feature type="transmembrane region" description="Helical" evidence="9">
    <location>
        <begin position="208"/>
        <end position="228"/>
    </location>
</feature>
<evidence type="ECO:0000256" key="3">
    <source>
        <dbReference type="ARBA" id="ARBA00022475"/>
    </source>
</evidence>
<keyword evidence="3" id="KW-1003">Cell membrane</keyword>
<reference evidence="11" key="1">
    <citation type="journal article" date="2019" name="Int. J. Syst. Evol. Microbiol.">
        <title>The Global Catalogue of Microorganisms (GCM) 10K type strain sequencing project: providing services to taxonomists for standard genome sequencing and annotation.</title>
        <authorList>
            <consortium name="The Broad Institute Genomics Platform"/>
            <consortium name="The Broad Institute Genome Sequencing Center for Infectious Disease"/>
            <person name="Wu L."/>
            <person name="Ma J."/>
        </authorList>
    </citation>
    <scope>NUCLEOTIDE SEQUENCE [LARGE SCALE GENOMIC DNA]</scope>
    <source>
        <strain evidence="11">JCM 15933</strain>
    </source>
</reference>
<keyword evidence="6 9" id="KW-1133">Transmembrane helix</keyword>
<comment type="caution">
    <text evidence="10">The sequence shown here is derived from an EMBL/GenBank/DDBJ whole genome shotgun (WGS) entry which is preliminary data.</text>
</comment>
<evidence type="ECO:0000313" key="11">
    <source>
        <dbReference type="Proteomes" id="UP001501470"/>
    </source>
</evidence>
<evidence type="ECO:0000256" key="4">
    <source>
        <dbReference type="ARBA" id="ARBA00022692"/>
    </source>
</evidence>
<keyword evidence="5" id="KW-0029">Amino-acid transport</keyword>
<feature type="transmembrane region" description="Helical" evidence="9">
    <location>
        <begin position="47"/>
        <end position="71"/>
    </location>
</feature>
<organism evidence="10 11">
    <name type="scientific">Dactylosporangium maewongense</name>
    <dbReference type="NCBI Taxonomy" id="634393"/>
    <lineage>
        <taxon>Bacteria</taxon>
        <taxon>Bacillati</taxon>
        <taxon>Actinomycetota</taxon>
        <taxon>Actinomycetes</taxon>
        <taxon>Micromonosporales</taxon>
        <taxon>Micromonosporaceae</taxon>
        <taxon>Dactylosporangium</taxon>
    </lineage>
</organism>
<feature type="transmembrane region" description="Helical" evidence="9">
    <location>
        <begin position="235"/>
        <end position="255"/>
    </location>
</feature>
<feature type="transmembrane region" description="Helical" evidence="9">
    <location>
        <begin position="261"/>
        <end position="279"/>
    </location>
</feature>
<evidence type="ECO:0000256" key="8">
    <source>
        <dbReference type="ARBA" id="ARBA00037998"/>
    </source>
</evidence>
<keyword evidence="2" id="KW-0813">Transport</keyword>
<dbReference type="PANTHER" id="PTHR11795">
    <property type="entry name" value="BRANCHED-CHAIN AMINO ACID TRANSPORT SYSTEM PERMEASE PROTEIN LIVH"/>
    <property type="match status" value="1"/>
</dbReference>
<evidence type="ECO:0000256" key="2">
    <source>
        <dbReference type="ARBA" id="ARBA00022448"/>
    </source>
</evidence>
<evidence type="ECO:0000256" key="1">
    <source>
        <dbReference type="ARBA" id="ARBA00004651"/>
    </source>
</evidence>
<gene>
    <name evidence="10" type="ORF">GCM10009827_096890</name>
</gene>
<dbReference type="Pfam" id="PF02653">
    <property type="entry name" value="BPD_transp_2"/>
    <property type="match status" value="1"/>
</dbReference>
<evidence type="ECO:0000313" key="10">
    <source>
        <dbReference type="EMBL" id="GAA1560301.1"/>
    </source>
</evidence>
<name>A0ABP4NH85_9ACTN</name>
<dbReference type="RefSeq" id="WP_344511720.1">
    <property type="nucleotide sequence ID" value="NZ_BAAAQD010000029.1"/>
</dbReference>
<dbReference type="EMBL" id="BAAAQD010000029">
    <property type="protein sequence ID" value="GAA1560301.1"/>
    <property type="molecule type" value="Genomic_DNA"/>
</dbReference>
<dbReference type="Proteomes" id="UP001501470">
    <property type="component" value="Unassembled WGS sequence"/>
</dbReference>
<dbReference type="CDD" id="cd06582">
    <property type="entry name" value="TM_PBP1_LivH_like"/>
    <property type="match status" value="1"/>
</dbReference>
<proteinExistence type="inferred from homology"/>
<dbReference type="InterPro" id="IPR052157">
    <property type="entry name" value="BCAA_transport_permease"/>
</dbReference>
<accession>A0ABP4NH85</accession>
<keyword evidence="11" id="KW-1185">Reference proteome</keyword>
<comment type="subcellular location">
    <subcellularLocation>
        <location evidence="1">Cell membrane</location>
        <topology evidence="1">Multi-pass membrane protein</topology>
    </subcellularLocation>
</comment>